<dbReference type="PROSITE" id="PS50977">
    <property type="entry name" value="HTH_TETR_2"/>
    <property type="match status" value="1"/>
</dbReference>
<name>A0A919TBG8_9ACTN</name>
<protein>
    <submittedName>
        <fullName evidence="4">TetR family regulatory protein</fullName>
    </submittedName>
</protein>
<dbReference type="GO" id="GO:0003677">
    <property type="term" value="F:DNA binding"/>
    <property type="evidence" value="ECO:0007669"/>
    <property type="project" value="UniProtKB-UniRule"/>
</dbReference>
<dbReference type="InterPro" id="IPR001647">
    <property type="entry name" value="HTH_TetR"/>
</dbReference>
<organism evidence="4 5">
    <name type="scientific">Paractinoplanes toevensis</name>
    <dbReference type="NCBI Taxonomy" id="571911"/>
    <lineage>
        <taxon>Bacteria</taxon>
        <taxon>Bacillati</taxon>
        <taxon>Actinomycetota</taxon>
        <taxon>Actinomycetes</taxon>
        <taxon>Micromonosporales</taxon>
        <taxon>Micromonosporaceae</taxon>
        <taxon>Paractinoplanes</taxon>
    </lineage>
</organism>
<dbReference type="AlphaFoldDB" id="A0A919TBG8"/>
<reference evidence="4 5" key="1">
    <citation type="submission" date="2021-03" db="EMBL/GenBank/DDBJ databases">
        <title>Whole genome shotgun sequence of Actinoplanes toevensis NBRC 105298.</title>
        <authorList>
            <person name="Komaki H."/>
            <person name="Tamura T."/>
        </authorList>
    </citation>
    <scope>NUCLEOTIDE SEQUENCE [LARGE SCALE GENOMIC DNA]</scope>
    <source>
        <strain evidence="4 5">NBRC 105298</strain>
    </source>
</reference>
<comment type="caution">
    <text evidence="4">The sequence shown here is derived from an EMBL/GenBank/DDBJ whole genome shotgun (WGS) entry which is preliminary data.</text>
</comment>
<dbReference type="RefSeq" id="WP_213007586.1">
    <property type="nucleotide sequence ID" value="NZ_BOQN01000049.1"/>
</dbReference>
<accession>A0A919TBG8</accession>
<dbReference type="PANTHER" id="PTHR30328:SF54">
    <property type="entry name" value="HTH-TYPE TRANSCRIPTIONAL REPRESSOR SCO4008"/>
    <property type="match status" value="1"/>
</dbReference>
<dbReference type="InterPro" id="IPR050109">
    <property type="entry name" value="HTH-type_TetR-like_transc_reg"/>
</dbReference>
<dbReference type="SUPFAM" id="SSF48498">
    <property type="entry name" value="Tetracyclin repressor-like, C-terminal domain"/>
    <property type="match status" value="1"/>
</dbReference>
<proteinExistence type="predicted"/>
<dbReference type="InterPro" id="IPR041467">
    <property type="entry name" value="Sco4008_C"/>
</dbReference>
<dbReference type="SUPFAM" id="SSF46689">
    <property type="entry name" value="Homeodomain-like"/>
    <property type="match status" value="1"/>
</dbReference>
<dbReference type="Gene3D" id="1.10.357.10">
    <property type="entry name" value="Tetracycline Repressor, domain 2"/>
    <property type="match status" value="1"/>
</dbReference>
<gene>
    <name evidence="4" type="ORF">Ato02nite_034890</name>
</gene>
<evidence type="ECO:0000259" key="3">
    <source>
        <dbReference type="PROSITE" id="PS50977"/>
    </source>
</evidence>
<dbReference type="Pfam" id="PF17926">
    <property type="entry name" value="TetR_C_21"/>
    <property type="match status" value="1"/>
</dbReference>
<feature type="domain" description="HTH tetR-type" evidence="3">
    <location>
        <begin position="9"/>
        <end position="69"/>
    </location>
</feature>
<dbReference type="Pfam" id="PF00440">
    <property type="entry name" value="TetR_N"/>
    <property type="match status" value="1"/>
</dbReference>
<dbReference type="InterPro" id="IPR006311">
    <property type="entry name" value="TAT_signal"/>
</dbReference>
<keyword evidence="5" id="KW-1185">Reference proteome</keyword>
<evidence type="ECO:0000256" key="1">
    <source>
        <dbReference type="ARBA" id="ARBA00023125"/>
    </source>
</evidence>
<feature type="DNA-binding region" description="H-T-H motif" evidence="2">
    <location>
        <begin position="32"/>
        <end position="51"/>
    </location>
</feature>
<dbReference type="PANTHER" id="PTHR30328">
    <property type="entry name" value="TRANSCRIPTIONAL REPRESSOR"/>
    <property type="match status" value="1"/>
</dbReference>
<dbReference type="Proteomes" id="UP000677082">
    <property type="component" value="Unassembled WGS sequence"/>
</dbReference>
<dbReference type="EMBL" id="BOQN01000049">
    <property type="protein sequence ID" value="GIM91696.1"/>
    <property type="molecule type" value="Genomic_DNA"/>
</dbReference>
<dbReference type="GO" id="GO:0006355">
    <property type="term" value="P:regulation of DNA-templated transcription"/>
    <property type="evidence" value="ECO:0007669"/>
    <property type="project" value="UniProtKB-ARBA"/>
</dbReference>
<dbReference type="InterPro" id="IPR009057">
    <property type="entry name" value="Homeodomain-like_sf"/>
</dbReference>
<evidence type="ECO:0000313" key="5">
    <source>
        <dbReference type="Proteomes" id="UP000677082"/>
    </source>
</evidence>
<dbReference type="InterPro" id="IPR036271">
    <property type="entry name" value="Tet_transcr_reg_TetR-rel_C_sf"/>
</dbReference>
<keyword evidence="1 2" id="KW-0238">DNA-binding</keyword>
<dbReference type="PROSITE" id="PS51318">
    <property type="entry name" value="TAT"/>
    <property type="match status" value="1"/>
</dbReference>
<evidence type="ECO:0000256" key="2">
    <source>
        <dbReference type="PROSITE-ProRule" id="PRU00335"/>
    </source>
</evidence>
<evidence type="ECO:0000313" key="4">
    <source>
        <dbReference type="EMBL" id="GIM91696.1"/>
    </source>
</evidence>
<sequence>MPPRVRDADASRRRILAAATAEFAAHGIAGARMDRVAAEAASAKERIYAYYGNKDALFDAVFTETIRQILDAVHFDATDLPGYAGRMFDYFTDHPEAQRLTTWYRLERPAGRALAAVVEANRVRLEALAAARVTTDFSPVELLTLIQAMASAWGTMNPEFAEAAAAADRPSRRRAVMAAVSRLLSTPDSAARAG</sequence>